<protein>
    <recommendedName>
        <fullName evidence="5">WxL domain-containing protein</fullName>
    </recommendedName>
</protein>
<evidence type="ECO:0008006" key="5">
    <source>
        <dbReference type="Google" id="ProtNLM"/>
    </source>
</evidence>
<evidence type="ECO:0000313" key="4">
    <source>
        <dbReference type="Proteomes" id="UP001596258"/>
    </source>
</evidence>
<evidence type="ECO:0000256" key="2">
    <source>
        <dbReference type="SAM" id="SignalP"/>
    </source>
</evidence>
<reference evidence="4" key="1">
    <citation type="journal article" date="2019" name="Int. J. Syst. Evol. Microbiol.">
        <title>The Global Catalogue of Microorganisms (GCM) 10K type strain sequencing project: providing services to taxonomists for standard genome sequencing and annotation.</title>
        <authorList>
            <consortium name="The Broad Institute Genomics Platform"/>
            <consortium name="The Broad Institute Genome Sequencing Center for Infectious Disease"/>
            <person name="Wu L."/>
            <person name="Ma J."/>
        </authorList>
    </citation>
    <scope>NUCLEOTIDE SEQUENCE [LARGE SCALE GENOMIC DNA]</scope>
    <source>
        <strain evidence="4">CCM 8893</strain>
    </source>
</reference>
<dbReference type="Gene3D" id="2.60.120.200">
    <property type="match status" value="1"/>
</dbReference>
<dbReference type="InterPro" id="IPR013320">
    <property type="entry name" value="ConA-like_dom_sf"/>
</dbReference>
<dbReference type="EMBL" id="JBHSSO010000069">
    <property type="protein sequence ID" value="MFC6290583.1"/>
    <property type="molecule type" value="Genomic_DNA"/>
</dbReference>
<evidence type="ECO:0000313" key="3">
    <source>
        <dbReference type="EMBL" id="MFC6290583.1"/>
    </source>
</evidence>
<feature type="chain" id="PRO_5046360787" description="WxL domain-containing protein" evidence="2">
    <location>
        <begin position="28"/>
        <end position="828"/>
    </location>
</feature>
<gene>
    <name evidence="3" type="ORF">ACFP1M_10420</name>
</gene>
<dbReference type="RefSeq" id="WP_125575393.1">
    <property type="nucleotide sequence ID" value="NZ_JBHSSO010000069.1"/>
</dbReference>
<organism evidence="3 4">
    <name type="scientific">Levilactobacillus angrenensis</name>
    <dbReference type="NCBI Taxonomy" id="2486020"/>
    <lineage>
        <taxon>Bacteria</taxon>
        <taxon>Bacillati</taxon>
        <taxon>Bacillota</taxon>
        <taxon>Bacilli</taxon>
        <taxon>Lactobacillales</taxon>
        <taxon>Lactobacillaceae</taxon>
        <taxon>Levilactobacillus</taxon>
    </lineage>
</organism>
<comment type="caution">
    <text evidence="3">The sequence shown here is derived from an EMBL/GenBank/DDBJ whole genome shotgun (WGS) entry which is preliminary data.</text>
</comment>
<keyword evidence="2" id="KW-0732">Signal</keyword>
<dbReference type="Proteomes" id="UP001596258">
    <property type="component" value="Unassembled WGS sequence"/>
</dbReference>
<keyword evidence="4" id="KW-1185">Reference proteome</keyword>
<accession>A0ABW1UBP2</accession>
<name>A0ABW1UBP2_9LACO</name>
<proteinExistence type="predicted"/>
<evidence type="ECO:0000256" key="1">
    <source>
        <dbReference type="SAM" id="MobiDB-lite"/>
    </source>
</evidence>
<sequence length="828" mass="88785">MKKGILAALTTAAVAGLGLWLSAPGYAAESTYNSYSEALAGAPQGVDLSSDEYKDYFWNEDNGVATGGNMAGIVDAGSPSGAKNSAIRISKASQQDSWGAIWSEKTVFDLSKPETVSMWIYASTEQQYLQKKWGIGDGMAFVLQNSKDGVNAFSKAITQDKNKNDVVTPGVGESMGVWGMDPEDWHKTDLAGNAIDHSWALEFDTFVNNYNPPEKILAQPQWDLDESAPSSFDLGNYYNNFDSKGDPTGTAGTINAQDNHIASNYPGDSSTYTGVARDGYKTNIWGLVSALVPIPLWYTSKYTSSSYYFYKMTHLGYLDEGKNADANTDKMTDHRWHHVTLTYTPPTDGGSIGEMTYVYDDKNSDTGQPKTPANKATVPLKLDEFKQDGQDDWDKKVRWGFTGSTGTSTENNLVVFDQVPGDVENSAKATLSTQDNDADTYSPVDTSSTPTIFGGMPVKLDYTFKRDGGTKDWKDINASLNVPKSITLSSGSITNPDNSTSKVDISKREGTTLPVSLGSDGQGLTLTGSDEAHITLYGTVGTSAATEAEATSYFNGSNASATAKLPAFNVKASDLTMTIAPEESTTSVDYGDSKQPAEIVGQAKYPYGPAYGAAAMSPEDIVVHLKVNGHSQGSKALPNILVNRGSDPFVFQYEVDNSLLKKGANTITLYSTSKSEPDERSNEDSTTVTAGSLGYGDTSGNLVFAPTVLSGTTTTIERANDWSFYIDDSRQSGDWYLSARTTGMTLDTAVDTRLDGNLIYVGSDGTTQTLNADDTTLIDSGKADGTDKKTNIASDWGPKQGILLRVNGSAMQGDYSGEIIWNLSNAPS</sequence>
<feature type="region of interest" description="Disordered" evidence="1">
    <location>
        <begin position="672"/>
        <end position="692"/>
    </location>
</feature>
<dbReference type="SUPFAM" id="SSF49899">
    <property type="entry name" value="Concanavalin A-like lectins/glucanases"/>
    <property type="match status" value="1"/>
</dbReference>
<feature type="signal peptide" evidence="2">
    <location>
        <begin position="1"/>
        <end position="27"/>
    </location>
</feature>